<protein>
    <submittedName>
        <fullName evidence="1">Uncharacterized protein</fullName>
    </submittedName>
</protein>
<sequence>MLRVVLQKVVEVIKVVNQRSVGKVAKPCQDQDSKAKPALCVAVLPKRLCSHIQLK</sequence>
<accession>A0A6J4MNA8</accession>
<dbReference type="EMBL" id="CADCTY010001154">
    <property type="protein sequence ID" value="CAA9359886.1"/>
    <property type="molecule type" value="Genomic_DNA"/>
</dbReference>
<evidence type="ECO:0000313" key="1">
    <source>
        <dbReference type="EMBL" id="CAA9359886.1"/>
    </source>
</evidence>
<name>A0A6J4MNA8_9CYAN</name>
<organism evidence="1">
    <name type="scientific">uncultured Leptolyngbya sp</name>
    <dbReference type="NCBI Taxonomy" id="332963"/>
    <lineage>
        <taxon>Bacteria</taxon>
        <taxon>Bacillati</taxon>
        <taxon>Cyanobacteriota</taxon>
        <taxon>Cyanophyceae</taxon>
        <taxon>Leptolyngbyales</taxon>
        <taxon>Leptolyngbyaceae</taxon>
        <taxon>Leptolyngbya group</taxon>
        <taxon>Leptolyngbya</taxon>
        <taxon>environmental samples</taxon>
    </lineage>
</organism>
<gene>
    <name evidence="1" type="ORF">AVDCRST_MAG94-3306</name>
</gene>
<proteinExistence type="predicted"/>
<dbReference type="AlphaFoldDB" id="A0A6J4MNA8"/>
<reference evidence="1" key="1">
    <citation type="submission" date="2020-02" db="EMBL/GenBank/DDBJ databases">
        <authorList>
            <person name="Meier V. D."/>
        </authorList>
    </citation>
    <scope>NUCLEOTIDE SEQUENCE</scope>
    <source>
        <strain evidence="1">AVDCRST_MAG94</strain>
    </source>
</reference>